<evidence type="ECO:0000256" key="3">
    <source>
        <dbReference type="ARBA" id="ARBA00022833"/>
    </source>
</evidence>
<dbReference type="InterPro" id="IPR013019">
    <property type="entry name" value="MAD_homology_MH1"/>
</dbReference>
<dbReference type="InterPro" id="IPR013790">
    <property type="entry name" value="Dwarfin"/>
</dbReference>
<evidence type="ECO:0000313" key="11">
    <source>
        <dbReference type="Proteomes" id="UP000046393"/>
    </source>
</evidence>
<evidence type="ECO:0000256" key="4">
    <source>
        <dbReference type="ARBA" id="ARBA00023015"/>
    </source>
</evidence>
<organism evidence="11 12">
    <name type="scientific">Syphacia muris</name>
    <dbReference type="NCBI Taxonomy" id="451379"/>
    <lineage>
        <taxon>Eukaryota</taxon>
        <taxon>Metazoa</taxon>
        <taxon>Ecdysozoa</taxon>
        <taxon>Nematoda</taxon>
        <taxon>Chromadorea</taxon>
        <taxon>Rhabditida</taxon>
        <taxon>Spirurina</taxon>
        <taxon>Oxyuridomorpha</taxon>
        <taxon>Oxyuroidea</taxon>
        <taxon>Oxyuridae</taxon>
        <taxon>Syphacia</taxon>
    </lineage>
</organism>
<sequence length="392" mass="44732">MKFHNIFGLQETAVGKRLDWKQGDEEESWSKKAIESLMKKLQKHNKEALANLERALNSQGREKTECVTIPRSLDGRLQISHRKALPHVIYCRVYRWPDLQSHHELKSIDECKYCYESGQKDVCINPYHYKRVENAGILPPVLVPRYSQPPPGVMPSVNVDTGLSQPQTSERYNGNYGDYVYSNVCVVYEEQKEWASITYFELNTRVGELFKVSSLTVEINGFTDPTSKTNQICLGVLENVNRNAQIQSTRGYIGKGVKLTYVPMHGTLFAECLSDNAIFIQSLNCNCFNGFHPSTVCKITTGFSLKIFDLKTFREQLEKLAKESQSFDSLYELTKMTVIRMSFVKGWGSEYHRQDVTSTPCWIEIHLHAPLKWLDNTLSSMGQSSNPISSLS</sequence>
<dbReference type="SMART" id="SM00523">
    <property type="entry name" value="DWA"/>
    <property type="match status" value="1"/>
</dbReference>
<dbReference type="Gene3D" id="2.60.200.10">
    <property type="match status" value="1"/>
</dbReference>
<dbReference type="InterPro" id="IPR017855">
    <property type="entry name" value="SMAD-like_dom_sf"/>
</dbReference>
<dbReference type="PROSITE" id="PS51075">
    <property type="entry name" value="MH1"/>
    <property type="match status" value="1"/>
</dbReference>
<evidence type="ECO:0000259" key="10">
    <source>
        <dbReference type="PROSITE" id="PS51076"/>
    </source>
</evidence>
<dbReference type="STRING" id="451379.A0A0N5AJX8"/>
<evidence type="ECO:0000259" key="9">
    <source>
        <dbReference type="PROSITE" id="PS51075"/>
    </source>
</evidence>
<protein>
    <recommendedName>
        <fullName evidence="7">Mothers against decapentaplegic homolog</fullName>
        <shortName evidence="7">MAD homolog</shortName>
        <shortName evidence="7">Mothers against DPP homolog</shortName>
    </recommendedName>
    <alternativeName>
        <fullName evidence="7">SMAD family member</fullName>
    </alternativeName>
</protein>
<dbReference type="Gene3D" id="3.90.520.10">
    <property type="entry name" value="SMAD MH1 domain"/>
    <property type="match status" value="1"/>
</dbReference>
<dbReference type="PANTHER" id="PTHR13703:SF61">
    <property type="entry name" value="PROTEIN MOTHERS AGAINST DPP"/>
    <property type="match status" value="1"/>
</dbReference>
<keyword evidence="6 7" id="KW-0539">Nucleus</keyword>
<dbReference type="GO" id="GO:0030509">
    <property type="term" value="P:BMP signaling pathway"/>
    <property type="evidence" value="ECO:0007669"/>
    <property type="project" value="TreeGrafter"/>
</dbReference>
<dbReference type="AlphaFoldDB" id="A0A0N5AJX8"/>
<keyword evidence="5 7" id="KW-0804">Transcription</keyword>
<feature type="coiled-coil region" evidence="8">
    <location>
        <begin position="31"/>
        <end position="58"/>
    </location>
</feature>
<dbReference type="GO" id="GO:0050793">
    <property type="term" value="P:regulation of developmental process"/>
    <property type="evidence" value="ECO:0007669"/>
    <property type="project" value="UniProtKB-ARBA"/>
</dbReference>
<dbReference type="Proteomes" id="UP000046393">
    <property type="component" value="Unplaced"/>
</dbReference>
<dbReference type="PANTHER" id="PTHR13703">
    <property type="entry name" value="SMAD"/>
    <property type="match status" value="1"/>
</dbReference>
<dbReference type="GO" id="GO:0071144">
    <property type="term" value="C:heteromeric SMAD protein complex"/>
    <property type="evidence" value="ECO:0007669"/>
    <property type="project" value="TreeGrafter"/>
</dbReference>
<keyword evidence="8" id="KW-0175">Coiled coil</keyword>
<keyword evidence="3" id="KW-0862">Zinc</keyword>
<dbReference type="SMART" id="SM00524">
    <property type="entry name" value="DWB"/>
    <property type="match status" value="1"/>
</dbReference>
<dbReference type="InterPro" id="IPR008984">
    <property type="entry name" value="SMAD_FHA_dom_sf"/>
</dbReference>
<evidence type="ECO:0000256" key="7">
    <source>
        <dbReference type="RuleBase" id="RU361195"/>
    </source>
</evidence>
<evidence type="ECO:0000256" key="5">
    <source>
        <dbReference type="ARBA" id="ARBA00023163"/>
    </source>
</evidence>
<dbReference type="GO" id="GO:0005737">
    <property type="term" value="C:cytoplasm"/>
    <property type="evidence" value="ECO:0007669"/>
    <property type="project" value="UniProtKB-SubCell"/>
</dbReference>
<keyword evidence="11" id="KW-1185">Reference proteome</keyword>
<keyword evidence="4 7" id="KW-0805">Transcription regulation</keyword>
<dbReference type="InterPro" id="IPR036578">
    <property type="entry name" value="SMAD_MH1_sf"/>
</dbReference>
<reference evidence="12" key="1">
    <citation type="submission" date="2017-02" db="UniProtKB">
        <authorList>
            <consortium name="WormBaseParasite"/>
        </authorList>
    </citation>
    <scope>IDENTIFICATION</scope>
</reference>
<evidence type="ECO:0000256" key="2">
    <source>
        <dbReference type="ARBA" id="ARBA00022723"/>
    </source>
</evidence>
<comment type="similarity">
    <text evidence="1 7">Belongs to the dwarfin/SMAD family.</text>
</comment>
<dbReference type="GO" id="GO:0070411">
    <property type="term" value="F:I-SMAD binding"/>
    <property type="evidence" value="ECO:0007669"/>
    <property type="project" value="TreeGrafter"/>
</dbReference>
<dbReference type="GO" id="GO:0060395">
    <property type="term" value="P:SMAD protein signal transduction"/>
    <property type="evidence" value="ECO:0007669"/>
    <property type="project" value="TreeGrafter"/>
</dbReference>
<dbReference type="GO" id="GO:0009653">
    <property type="term" value="P:anatomical structure morphogenesis"/>
    <property type="evidence" value="ECO:0007669"/>
    <property type="project" value="TreeGrafter"/>
</dbReference>
<dbReference type="SUPFAM" id="SSF56366">
    <property type="entry name" value="SMAD MH1 domain"/>
    <property type="match status" value="1"/>
</dbReference>
<keyword evidence="2" id="KW-0479">Metal-binding</keyword>
<evidence type="ECO:0000256" key="8">
    <source>
        <dbReference type="SAM" id="Coils"/>
    </source>
</evidence>
<dbReference type="InterPro" id="IPR001132">
    <property type="entry name" value="SMAD_dom_Dwarfin-type"/>
</dbReference>
<dbReference type="InterPro" id="IPR003619">
    <property type="entry name" value="MAD_homology1_Dwarfin-type"/>
</dbReference>
<feature type="domain" description="MH2" evidence="10">
    <location>
        <begin position="194"/>
        <end position="392"/>
    </location>
</feature>
<dbReference type="GO" id="GO:0000981">
    <property type="term" value="F:DNA-binding transcription factor activity, RNA polymerase II-specific"/>
    <property type="evidence" value="ECO:0007669"/>
    <property type="project" value="TreeGrafter"/>
</dbReference>
<comment type="subcellular location">
    <subcellularLocation>
        <location evidence="7">Cytoplasm</location>
    </subcellularLocation>
    <subcellularLocation>
        <location evidence="7">Nucleus</location>
    </subcellularLocation>
</comment>
<dbReference type="SUPFAM" id="SSF49879">
    <property type="entry name" value="SMAD/FHA domain"/>
    <property type="match status" value="1"/>
</dbReference>
<dbReference type="GO" id="GO:0030154">
    <property type="term" value="P:cell differentiation"/>
    <property type="evidence" value="ECO:0007669"/>
    <property type="project" value="TreeGrafter"/>
</dbReference>
<dbReference type="Pfam" id="PF03165">
    <property type="entry name" value="MH1"/>
    <property type="match status" value="1"/>
</dbReference>
<name>A0A0N5AJX8_9BILA</name>
<dbReference type="WBParaSite" id="SMUV_0000477801-mRNA-1">
    <property type="protein sequence ID" value="SMUV_0000477801-mRNA-1"/>
    <property type="gene ID" value="SMUV_0000477801"/>
</dbReference>
<dbReference type="PROSITE" id="PS51076">
    <property type="entry name" value="MH2"/>
    <property type="match status" value="1"/>
</dbReference>
<evidence type="ECO:0000256" key="6">
    <source>
        <dbReference type="ARBA" id="ARBA00023242"/>
    </source>
</evidence>
<evidence type="ECO:0000256" key="1">
    <source>
        <dbReference type="ARBA" id="ARBA00005545"/>
    </source>
</evidence>
<accession>A0A0N5AJX8</accession>
<dbReference type="GO" id="GO:0009791">
    <property type="term" value="P:post-embryonic development"/>
    <property type="evidence" value="ECO:0007669"/>
    <property type="project" value="UniProtKB-ARBA"/>
</dbReference>
<dbReference type="GO" id="GO:0000978">
    <property type="term" value="F:RNA polymerase II cis-regulatory region sequence-specific DNA binding"/>
    <property type="evidence" value="ECO:0007669"/>
    <property type="project" value="TreeGrafter"/>
</dbReference>
<proteinExistence type="inferred from homology"/>
<keyword evidence="7" id="KW-0963">Cytoplasm</keyword>
<feature type="domain" description="MH1" evidence="9">
    <location>
        <begin position="12"/>
        <end position="138"/>
    </location>
</feature>
<dbReference type="GO" id="GO:0051239">
    <property type="term" value="P:regulation of multicellular organismal process"/>
    <property type="evidence" value="ECO:0007669"/>
    <property type="project" value="UniProtKB-ARBA"/>
</dbReference>
<dbReference type="Pfam" id="PF03166">
    <property type="entry name" value="MH2"/>
    <property type="match status" value="1"/>
</dbReference>
<evidence type="ECO:0000313" key="12">
    <source>
        <dbReference type="WBParaSite" id="SMUV_0000477801-mRNA-1"/>
    </source>
</evidence>
<dbReference type="GO" id="GO:0046872">
    <property type="term" value="F:metal ion binding"/>
    <property type="evidence" value="ECO:0007669"/>
    <property type="project" value="UniProtKB-KW"/>
</dbReference>